<gene>
    <name evidence="1" type="ORF">BLA29_008036</name>
</gene>
<keyword evidence="2" id="KW-1185">Reference proteome</keyword>
<protein>
    <submittedName>
        <fullName evidence="1">Uncharacterized protein</fullName>
    </submittedName>
</protein>
<proteinExistence type="predicted"/>
<dbReference type="EMBL" id="MUJZ01028547">
    <property type="protein sequence ID" value="OTF78296.1"/>
    <property type="molecule type" value="Genomic_DNA"/>
</dbReference>
<evidence type="ECO:0000313" key="1">
    <source>
        <dbReference type="EMBL" id="OTF78296.1"/>
    </source>
</evidence>
<sequence>MITSLDYGTQTALAAFGASNAITGGGGLIARNGGLVNSYTHTTLPNNVNQNHFATLPHQHHGHHQQVMIPGQQQQVSPTQHLQQQPQQHVRFGTLPNRSGSSVGNNNAKSSCNGNLAGLVTVVTTATGNGGNGHVTTIPASNNGLQQISTANS</sequence>
<dbReference type="OrthoDB" id="6514358at2759"/>
<reference evidence="1 2" key="1">
    <citation type="submission" date="2017-03" db="EMBL/GenBank/DDBJ databases">
        <title>Genome Survey of Euroglyphus maynei.</title>
        <authorList>
            <person name="Arlian L.G."/>
            <person name="Morgan M.S."/>
            <person name="Rider S.D."/>
        </authorList>
    </citation>
    <scope>NUCLEOTIDE SEQUENCE [LARGE SCALE GENOMIC DNA]</scope>
    <source>
        <strain evidence="1">Arlian Lab</strain>
        <tissue evidence="1">Whole body</tissue>
    </source>
</reference>
<organism evidence="1 2">
    <name type="scientific">Euroglyphus maynei</name>
    <name type="common">Mayne's house dust mite</name>
    <dbReference type="NCBI Taxonomy" id="6958"/>
    <lineage>
        <taxon>Eukaryota</taxon>
        <taxon>Metazoa</taxon>
        <taxon>Ecdysozoa</taxon>
        <taxon>Arthropoda</taxon>
        <taxon>Chelicerata</taxon>
        <taxon>Arachnida</taxon>
        <taxon>Acari</taxon>
        <taxon>Acariformes</taxon>
        <taxon>Sarcoptiformes</taxon>
        <taxon>Astigmata</taxon>
        <taxon>Psoroptidia</taxon>
        <taxon>Analgoidea</taxon>
        <taxon>Pyroglyphidae</taxon>
        <taxon>Pyroglyphinae</taxon>
        <taxon>Euroglyphus</taxon>
    </lineage>
</organism>
<evidence type="ECO:0000313" key="2">
    <source>
        <dbReference type="Proteomes" id="UP000194236"/>
    </source>
</evidence>
<accession>A0A1Y3BFD1</accession>
<dbReference type="Proteomes" id="UP000194236">
    <property type="component" value="Unassembled WGS sequence"/>
</dbReference>
<name>A0A1Y3BFD1_EURMA</name>
<comment type="caution">
    <text evidence="1">The sequence shown here is derived from an EMBL/GenBank/DDBJ whole genome shotgun (WGS) entry which is preliminary data.</text>
</comment>
<dbReference type="AlphaFoldDB" id="A0A1Y3BFD1"/>